<organism evidence="10">
    <name type="scientific">marine sediment metagenome</name>
    <dbReference type="NCBI Taxonomy" id="412755"/>
    <lineage>
        <taxon>unclassified sequences</taxon>
        <taxon>metagenomes</taxon>
        <taxon>ecological metagenomes</taxon>
    </lineage>
</organism>
<evidence type="ECO:0000259" key="9">
    <source>
        <dbReference type="Pfam" id="PF02463"/>
    </source>
</evidence>
<comment type="similarity">
    <text evidence="2">Belongs to the RecF family.</text>
</comment>
<dbReference type="SUPFAM" id="SSF52540">
    <property type="entry name" value="P-loop containing nucleoside triphosphate hydrolases"/>
    <property type="match status" value="1"/>
</dbReference>
<comment type="caution">
    <text evidence="10">The sequence shown here is derived from an EMBL/GenBank/DDBJ whole genome shotgun (WGS) entry which is preliminary data.</text>
</comment>
<evidence type="ECO:0000256" key="8">
    <source>
        <dbReference type="ARBA" id="ARBA00023125"/>
    </source>
</evidence>
<reference evidence="10" key="1">
    <citation type="journal article" date="2015" name="Nature">
        <title>Complex archaea that bridge the gap between prokaryotes and eukaryotes.</title>
        <authorList>
            <person name="Spang A."/>
            <person name="Saw J.H."/>
            <person name="Jorgensen S.L."/>
            <person name="Zaremba-Niedzwiedzka K."/>
            <person name="Martijn J."/>
            <person name="Lind A.E."/>
            <person name="van Eijk R."/>
            <person name="Schleper C."/>
            <person name="Guy L."/>
            <person name="Ettema T.J."/>
        </authorList>
    </citation>
    <scope>NUCLEOTIDE SEQUENCE</scope>
</reference>
<evidence type="ECO:0000256" key="4">
    <source>
        <dbReference type="ARBA" id="ARBA00022490"/>
    </source>
</evidence>
<dbReference type="Gene3D" id="1.20.1050.90">
    <property type="entry name" value="RecF/RecN/SMC, N-terminal domain"/>
    <property type="match status" value="1"/>
</dbReference>
<dbReference type="Gene3D" id="3.40.50.300">
    <property type="entry name" value="P-loop containing nucleotide triphosphate hydrolases"/>
    <property type="match status" value="1"/>
</dbReference>
<dbReference type="NCBIfam" id="TIGR00611">
    <property type="entry name" value="recf"/>
    <property type="match status" value="1"/>
</dbReference>
<accession>A0A0F9P690</accession>
<dbReference type="InterPro" id="IPR027417">
    <property type="entry name" value="P-loop_NTPase"/>
</dbReference>
<dbReference type="PANTHER" id="PTHR32182">
    <property type="entry name" value="DNA REPLICATION AND REPAIR PROTEIN RECF"/>
    <property type="match status" value="1"/>
</dbReference>
<evidence type="ECO:0000256" key="3">
    <source>
        <dbReference type="ARBA" id="ARBA00020170"/>
    </source>
</evidence>
<evidence type="ECO:0000256" key="2">
    <source>
        <dbReference type="ARBA" id="ARBA00008016"/>
    </source>
</evidence>
<keyword evidence="5" id="KW-0235">DNA replication</keyword>
<dbReference type="GO" id="GO:0006260">
    <property type="term" value="P:DNA replication"/>
    <property type="evidence" value="ECO:0007669"/>
    <property type="project" value="UniProtKB-KW"/>
</dbReference>
<sequence length="367" mass="42132">MLSNLTITDFRNIHSAELSPTQNINLLLGDNGSGKTSLLEAIHILGVGRSFRSQQLKNTVNLNADRCVLFARSDDSTPIGMQYDLKTGLQIRLNNAPLVKVSELALNLPLQYISANCHQFFELGPKFRRKLVDWGVFHVEHHFNYHWQSYKKASQQRNSALKHKQSKLDVEAWNNTVINHGEHIANFRHTYLHRLLDAFIPIFTSLCTTFKSSIFTVKYNQGWAKDSSLHEILNNNFERDRMLGYSRTGPHSADWTIKINDADPSEMLSRGQQKLFFLSICIAQIEILLQEKNYRNTILLIDDISSELDWQHQVNVIKFLRDLPVQVFMTSTDKKMTTLMDETDDKVFHVELGEVKDGSLLSQIADT</sequence>
<keyword evidence="4" id="KW-0963">Cytoplasm</keyword>
<proteinExistence type="inferred from homology"/>
<dbReference type="GO" id="GO:0003697">
    <property type="term" value="F:single-stranded DNA binding"/>
    <property type="evidence" value="ECO:0007669"/>
    <property type="project" value="InterPro"/>
</dbReference>
<dbReference type="GO" id="GO:0000731">
    <property type="term" value="P:DNA synthesis involved in DNA repair"/>
    <property type="evidence" value="ECO:0007669"/>
    <property type="project" value="TreeGrafter"/>
</dbReference>
<keyword evidence="7" id="KW-0067">ATP-binding</keyword>
<dbReference type="GO" id="GO:0005737">
    <property type="term" value="C:cytoplasm"/>
    <property type="evidence" value="ECO:0007669"/>
    <property type="project" value="UniProtKB-SubCell"/>
</dbReference>
<gene>
    <name evidence="10" type="ORF">LCGC14_0883060</name>
</gene>
<evidence type="ECO:0000256" key="5">
    <source>
        <dbReference type="ARBA" id="ARBA00022705"/>
    </source>
</evidence>
<evidence type="ECO:0000313" key="10">
    <source>
        <dbReference type="EMBL" id="KKN25599.1"/>
    </source>
</evidence>
<dbReference type="InterPro" id="IPR042174">
    <property type="entry name" value="RecF_2"/>
</dbReference>
<dbReference type="Pfam" id="PF02463">
    <property type="entry name" value="SMC_N"/>
    <property type="match status" value="1"/>
</dbReference>
<name>A0A0F9P690_9ZZZZ</name>
<dbReference type="PROSITE" id="PS00618">
    <property type="entry name" value="RECF_2"/>
    <property type="match status" value="1"/>
</dbReference>
<dbReference type="PANTHER" id="PTHR32182:SF0">
    <property type="entry name" value="DNA REPLICATION AND REPAIR PROTEIN RECF"/>
    <property type="match status" value="1"/>
</dbReference>
<dbReference type="EMBL" id="LAZR01002789">
    <property type="protein sequence ID" value="KKN25599.1"/>
    <property type="molecule type" value="Genomic_DNA"/>
</dbReference>
<protein>
    <recommendedName>
        <fullName evidence="3">DNA replication and repair protein RecF</fullName>
    </recommendedName>
</protein>
<dbReference type="HAMAP" id="MF_00365">
    <property type="entry name" value="RecF"/>
    <property type="match status" value="1"/>
</dbReference>
<dbReference type="InterPro" id="IPR001238">
    <property type="entry name" value="DNA-binding_RecF"/>
</dbReference>
<evidence type="ECO:0000256" key="6">
    <source>
        <dbReference type="ARBA" id="ARBA00022741"/>
    </source>
</evidence>
<evidence type="ECO:0000256" key="7">
    <source>
        <dbReference type="ARBA" id="ARBA00022840"/>
    </source>
</evidence>
<dbReference type="AlphaFoldDB" id="A0A0F9P690"/>
<dbReference type="InterPro" id="IPR018078">
    <property type="entry name" value="DNA-binding_RecF_CS"/>
</dbReference>
<dbReference type="InterPro" id="IPR003395">
    <property type="entry name" value="RecF/RecN/SMC_N"/>
</dbReference>
<keyword evidence="6" id="KW-0547">Nucleotide-binding</keyword>
<dbReference type="GO" id="GO:0006302">
    <property type="term" value="P:double-strand break repair"/>
    <property type="evidence" value="ECO:0007669"/>
    <property type="project" value="TreeGrafter"/>
</dbReference>
<evidence type="ECO:0000256" key="1">
    <source>
        <dbReference type="ARBA" id="ARBA00004496"/>
    </source>
</evidence>
<dbReference type="GO" id="GO:0005524">
    <property type="term" value="F:ATP binding"/>
    <property type="evidence" value="ECO:0007669"/>
    <property type="project" value="UniProtKB-KW"/>
</dbReference>
<comment type="subcellular location">
    <subcellularLocation>
        <location evidence="1">Cytoplasm</location>
    </subcellularLocation>
</comment>
<feature type="domain" description="RecF/RecN/SMC N-terminal" evidence="9">
    <location>
        <begin position="1"/>
        <end position="349"/>
    </location>
</feature>
<keyword evidence="8" id="KW-0238">DNA-binding</keyword>